<dbReference type="Proteomes" id="UP001165396">
    <property type="component" value="Unassembled WGS sequence"/>
</dbReference>
<accession>A0ABT1Z1Y2</accession>
<dbReference type="Gene3D" id="2.170.16.10">
    <property type="entry name" value="Hedgehog/Intein (Hint) domain"/>
    <property type="match status" value="1"/>
</dbReference>
<name>A0ABT1Z1Y2_9RHOB</name>
<evidence type="ECO:0000313" key="2">
    <source>
        <dbReference type="EMBL" id="MCR8827148.1"/>
    </source>
</evidence>
<evidence type="ECO:0000313" key="3">
    <source>
        <dbReference type="Proteomes" id="UP001165396"/>
    </source>
</evidence>
<evidence type="ECO:0000259" key="1">
    <source>
        <dbReference type="Pfam" id="PF13403"/>
    </source>
</evidence>
<protein>
    <submittedName>
        <fullName evidence="2">Hint domain-containing protein</fullName>
    </submittedName>
</protein>
<dbReference type="Pfam" id="PF13403">
    <property type="entry name" value="Hint_2"/>
    <property type="match status" value="1"/>
</dbReference>
<reference evidence="2" key="1">
    <citation type="submission" date="2022-07" db="EMBL/GenBank/DDBJ databases">
        <title>Pseudosulfitobacter sp. strain AP-MA-4, whole genome sequence.</title>
        <authorList>
            <person name="Jiang Y."/>
        </authorList>
    </citation>
    <scope>NUCLEOTIDE SEQUENCE</scope>
    <source>
        <strain evidence="2">AP-MA-4</strain>
    </source>
</reference>
<comment type="caution">
    <text evidence="2">The sequence shown here is derived from an EMBL/GenBank/DDBJ whole genome shotgun (WGS) entry which is preliminary data.</text>
</comment>
<dbReference type="InterPro" id="IPR028992">
    <property type="entry name" value="Hedgehog/Intein_dom"/>
</dbReference>
<organism evidence="2 3">
    <name type="scientific">Pseudosulfitobacter koreensis</name>
    <dbReference type="NCBI Taxonomy" id="2968472"/>
    <lineage>
        <taxon>Bacteria</taxon>
        <taxon>Pseudomonadati</taxon>
        <taxon>Pseudomonadota</taxon>
        <taxon>Alphaproteobacteria</taxon>
        <taxon>Rhodobacterales</taxon>
        <taxon>Roseobacteraceae</taxon>
        <taxon>Pseudosulfitobacter</taxon>
    </lineage>
</organism>
<feature type="domain" description="Hedgehog/Intein (Hint)" evidence="1">
    <location>
        <begin position="25"/>
        <end position="162"/>
    </location>
</feature>
<keyword evidence="3" id="KW-1185">Reference proteome</keyword>
<dbReference type="EMBL" id="JANKJG010000008">
    <property type="protein sequence ID" value="MCR8827148.1"/>
    <property type="molecule type" value="Genomic_DNA"/>
</dbReference>
<sequence>MSGGSLTFSGADRGSFSVDNTGVACFASGTAIRTPQGDVAIEDLRPGDLLCLWDGPPEAVIWAGHTDLTLKAGTTDASQTPVRIKPQAGQGQRALVVSPQHCMLMRLADGTTMFARARHLAEETALASYAPGRTSITYHHLLLARHRVLIAEGRPSESFYPGPYALKLMTPEARARVLAAASGLRMDDPRATYGRRAAVVLGRRNVRKLAAAGQLFFPDFPSVTRREDFTRFSVVAAR</sequence>
<proteinExistence type="predicted"/>
<dbReference type="InterPro" id="IPR036844">
    <property type="entry name" value="Hint_dom_sf"/>
</dbReference>
<dbReference type="SUPFAM" id="SSF51294">
    <property type="entry name" value="Hedgehog/intein (Hint) domain"/>
    <property type="match status" value="1"/>
</dbReference>
<gene>
    <name evidence="2" type="ORF">NTA49_11420</name>
</gene>